<gene>
    <name evidence="4" type="ORF">LKE05_04365</name>
</gene>
<feature type="coiled-coil region" evidence="2">
    <location>
        <begin position="138"/>
        <end position="172"/>
    </location>
</feature>
<dbReference type="InterPro" id="IPR001584">
    <property type="entry name" value="Integrase_cat-core"/>
</dbReference>
<dbReference type="InterPro" id="IPR012337">
    <property type="entry name" value="RNaseH-like_sf"/>
</dbReference>
<dbReference type="SUPFAM" id="SSF46689">
    <property type="entry name" value="Homeodomain-like"/>
    <property type="match status" value="1"/>
</dbReference>
<dbReference type="PROSITE" id="PS50994">
    <property type="entry name" value="INTEGRASE"/>
    <property type="match status" value="1"/>
</dbReference>
<dbReference type="InterPro" id="IPR025948">
    <property type="entry name" value="HTH-like_dom"/>
</dbReference>
<evidence type="ECO:0000313" key="4">
    <source>
        <dbReference type="EMBL" id="MCC2210026.1"/>
    </source>
</evidence>
<evidence type="ECO:0000313" key="5">
    <source>
        <dbReference type="Proteomes" id="UP001198242"/>
    </source>
</evidence>
<evidence type="ECO:0000256" key="2">
    <source>
        <dbReference type="SAM" id="Coils"/>
    </source>
</evidence>
<feature type="domain" description="Integrase catalytic" evidence="3">
    <location>
        <begin position="303"/>
        <end position="415"/>
    </location>
</feature>
<keyword evidence="5" id="KW-1185">Reference proteome</keyword>
<reference evidence="4 5" key="1">
    <citation type="submission" date="2021-10" db="EMBL/GenBank/DDBJ databases">
        <title>Anaerobic single-cell dispensing facilitates the cultivation of human gut bacteria.</title>
        <authorList>
            <person name="Afrizal A."/>
        </authorList>
    </citation>
    <scope>NUCLEOTIDE SEQUENCE [LARGE SCALE GENOMIC DNA]</scope>
    <source>
        <strain evidence="4 5">CLA-AA-H232</strain>
    </source>
</reference>
<dbReference type="GO" id="GO:0015074">
    <property type="term" value="P:DNA integration"/>
    <property type="evidence" value="ECO:0007669"/>
    <property type="project" value="InterPro"/>
</dbReference>
<protein>
    <submittedName>
        <fullName evidence="4">IS3 family transposase</fullName>
    </submittedName>
</protein>
<evidence type="ECO:0000259" key="3">
    <source>
        <dbReference type="PROSITE" id="PS50994"/>
    </source>
</evidence>
<dbReference type="InterPro" id="IPR009057">
    <property type="entry name" value="Homeodomain-like_sf"/>
</dbReference>
<dbReference type="EMBL" id="JAJEQM010000004">
    <property type="protein sequence ID" value="MCC2210026.1"/>
    <property type="molecule type" value="Genomic_DNA"/>
</dbReference>
<dbReference type="Proteomes" id="UP001198242">
    <property type="component" value="Unassembled WGS sequence"/>
</dbReference>
<name>A0AAE3DY44_9FIRM</name>
<evidence type="ECO:0000256" key="1">
    <source>
        <dbReference type="ARBA" id="ARBA00002286"/>
    </source>
</evidence>
<dbReference type="AlphaFoldDB" id="A0AAE3DY44"/>
<comment type="caution">
    <text evidence="4">The sequence shown here is derived from an EMBL/GenBank/DDBJ whole genome shotgun (WGS) entry which is preliminary data.</text>
</comment>
<dbReference type="Gene3D" id="3.30.420.10">
    <property type="entry name" value="Ribonuclease H-like superfamily/Ribonuclease H"/>
    <property type="match status" value="1"/>
</dbReference>
<dbReference type="PANTHER" id="PTHR46889">
    <property type="entry name" value="TRANSPOSASE INSF FOR INSERTION SEQUENCE IS3B-RELATED"/>
    <property type="match status" value="1"/>
</dbReference>
<dbReference type="PANTHER" id="PTHR46889:SF4">
    <property type="entry name" value="TRANSPOSASE INSO FOR INSERTION SEQUENCE ELEMENT IS911B-RELATED"/>
    <property type="match status" value="1"/>
</dbReference>
<organism evidence="4 5">
    <name type="scientific">Hominilimicola fabiformis</name>
    <dbReference type="NCBI Taxonomy" id="2885356"/>
    <lineage>
        <taxon>Bacteria</taxon>
        <taxon>Bacillati</taxon>
        <taxon>Bacillota</taxon>
        <taxon>Clostridia</taxon>
        <taxon>Eubacteriales</taxon>
        <taxon>Oscillospiraceae</taxon>
        <taxon>Hominilimicola</taxon>
    </lineage>
</organism>
<dbReference type="GO" id="GO:0003676">
    <property type="term" value="F:nucleic acid binding"/>
    <property type="evidence" value="ECO:0007669"/>
    <property type="project" value="InterPro"/>
</dbReference>
<dbReference type="Pfam" id="PF13276">
    <property type="entry name" value="HTH_21"/>
    <property type="match status" value="1"/>
</dbReference>
<dbReference type="NCBIfam" id="NF033516">
    <property type="entry name" value="transpos_IS3"/>
    <property type="match status" value="1"/>
</dbReference>
<dbReference type="InterPro" id="IPR048020">
    <property type="entry name" value="Transpos_IS3"/>
</dbReference>
<sequence>MYTKEQKERALKEFERLGSVQAVVTLLGYPSRHTLYEWYRKKIADITDYHGSLDKEYIIKQKYINKPNHPRNPDTSLKLDVIKRCFSLGEGVEYVSRDIGYSRASIYSWYRKYKKFGVAGLMSSKKQIKRENIDFNIEPSEQQDISELQDQIKQLQMEVDILKEALGLLKKDQGINMMKLKNHEKVVVIDAVEDKYPLQQRLKCLCMAKSSYYYQKSVMKRPDKYAKIRVQIKMIFQKNRNCYGYRRIYEELKKIGVTVSEKIVRRIMKEENLTVPIKRIKKYSSYKGEITPEVDNIINRDFHAERPNTKWLTDITEFAIPAGKVYLSPIIDCFDGMVVKWNIRTTPDSILVNKMLEDAISTLAPYEHPLVHTDRGCHYRWSGWIEQMRVAGLTRSMSKKAVHLIMQLAKDFSVD</sequence>
<dbReference type="InterPro" id="IPR036397">
    <property type="entry name" value="RNaseH_sf"/>
</dbReference>
<dbReference type="RefSeq" id="WP_308456054.1">
    <property type="nucleotide sequence ID" value="NZ_JAJEQM010000004.1"/>
</dbReference>
<keyword evidence="2" id="KW-0175">Coiled coil</keyword>
<dbReference type="InterPro" id="IPR050900">
    <property type="entry name" value="Transposase_IS3/IS150/IS904"/>
</dbReference>
<dbReference type="Pfam" id="PF00665">
    <property type="entry name" value="rve"/>
    <property type="match status" value="1"/>
</dbReference>
<accession>A0AAE3DY44</accession>
<dbReference type="SUPFAM" id="SSF53098">
    <property type="entry name" value="Ribonuclease H-like"/>
    <property type="match status" value="1"/>
</dbReference>
<proteinExistence type="predicted"/>
<comment type="function">
    <text evidence="1">Involved in the transposition of the insertion sequence.</text>
</comment>